<keyword evidence="2" id="KW-1185">Reference proteome</keyword>
<gene>
    <name evidence="1" type="ORF">Golob_007425</name>
</gene>
<reference evidence="1 2" key="1">
    <citation type="journal article" date="2019" name="Genome Biol. Evol.">
        <title>Insights into the evolution of the New World diploid cottons (Gossypium, subgenus Houzingenia) based on genome sequencing.</title>
        <authorList>
            <person name="Grover C.E."/>
            <person name="Arick M.A. 2nd"/>
            <person name="Thrash A."/>
            <person name="Conover J.L."/>
            <person name="Sanders W.S."/>
            <person name="Peterson D.G."/>
            <person name="Frelichowski J.E."/>
            <person name="Scheffler J.A."/>
            <person name="Scheffler B.E."/>
            <person name="Wendel J.F."/>
        </authorList>
    </citation>
    <scope>NUCLEOTIDE SEQUENCE [LARGE SCALE GENOMIC DNA]</scope>
    <source>
        <strain evidence="1">157</strain>
        <tissue evidence="1">Leaf</tissue>
    </source>
</reference>
<dbReference type="AlphaFoldDB" id="A0A7J8MCB0"/>
<sequence>MLIKNLQCAKTKNWKTIEAFILQYGFELAPK</sequence>
<evidence type="ECO:0000313" key="1">
    <source>
        <dbReference type="EMBL" id="MBA0562377.1"/>
    </source>
</evidence>
<proteinExistence type="predicted"/>
<dbReference type="EMBL" id="JABEZX010000008">
    <property type="protein sequence ID" value="MBA0562377.1"/>
    <property type="molecule type" value="Genomic_DNA"/>
</dbReference>
<name>A0A7J8MCB0_9ROSI</name>
<accession>A0A7J8MCB0</accession>
<organism evidence="1 2">
    <name type="scientific">Gossypium lobatum</name>
    <dbReference type="NCBI Taxonomy" id="34289"/>
    <lineage>
        <taxon>Eukaryota</taxon>
        <taxon>Viridiplantae</taxon>
        <taxon>Streptophyta</taxon>
        <taxon>Embryophyta</taxon>
        <taxon>Tracheophyta</taxon>
        <taxon>Spermatophyta</taxon>
        <taxon>Magnoliopsida</taxon>
        <taxon>eudicotyledons</taxon>
        <taxon>Gunneridae</taxon>
        <taxon>Pentapetalae</taxon>
        <taxon>rosids</taxon>
        <taxon>malvids</taxon>
        <taxon>Malvales</taxon>
        <taxon>Malvaceae</taxon>
        <taxon>Malvoideae</taxon>
        <taxon>Gossypium</taxon>
    </lineage>
</organism>
<dbReference type="Proteomes" id="UP000593572">
    <property type="component" value="Unassembled WGS sequence"/>
</dbReference>
<protein>
    <submittedName>
        <fullName evidence="1">Uncharacterized protein</fullName>
    </submittedName>
</protein>
<comment type="caution">
    <text evidence="1">The sequence shown here is derived from an EMBL/GenBank/DDBJ whole genome shotgun (WGS) entry which is preliminary data.</text>
</comment>
<evidence type="ECO:0000313" key="2">
    <source>
        <dbReference type="Proteomes" id="UP000593572"/>
    </source>
</evidence>